<dbReference type="InterPro" id="IPR001261">
    <property type="entry name" value="ArgE/DapE_CS"/>
</dbReference>
<keyword evidence="6 13" id="KW-0378">Hydrolase</keyword>
<dbReference type="NCBIfam" id="NF009920">
    <property type="entry name" value="PRK13381.1"/>
    <property type="match status" value="1"/>
</dbReference>
<dbReference type="Proteomes" id="UP000651482">
    <property type="component" value="Unassembled WGS sequence"/>
</dbReference>
<dbReference type="InterPro" id="IPR010161">
    <property type="entry name" value="Peptidase_M20B"/>
</dbReference>
<dbReference type="Gene3D" id="3.40.630.10">
    <property type="entry name" value="Zn peptidases"/>
    <property type="match status" value="1"/>
</dbReference>
<feature type="binding site" evidence="11">
    <location>
        <position position="126"/>
    </location>
    <ligand>
        <name>Zn(2+)</name>
        <dbReference type="ChEBI" id="CHEBI:29105"/>
        <label>2</label>
    </ligand>
</feature>
<evidence type="ECO:0000256" key="4">
    <source>
        <dbReference type="ARBA" id="ARBA00022670"/>
    </source>
</evidence>
<feature type="binding site" evidence="11">
    <location>
        <position position="183"/>
    </location>
    <ligand>
        <name>Zn(2+)</name>
        <dbReference type="ChEBI" id="CHEBI:29105"/>
        <label>1</label>
    </ligand>
</feature>
<evidence type="ECO:0000256" key="1">
    <source>
        <dbReference type="ARBA" id="ARBA00000870"/>
    </source>
</evidence>
<feature type="domain" description="Peptidase M20 dimerisation" evidence="12">
    <location>
        <begin position="192"/>
        <end position="295"/>
    </location>
</feature>
<dbReference type="PROSITE" id="PS00758">
    <property type="entry name" value="ARGE_DAPE_CPG2_1"/>
    <property type="match status" value="1"/>
</dbReference>
<organism evidence="13 14">
    <name type="scientific">Yeguia hominis</name>
    <dbReference type="NCBI Taxonomy" id="2763662"/>
    <lineage>
        <taxon>Bacteria</taxon>
        <taxon>Bacillati</taxon>
        <taxon>Bacillota</taxon>
        <taxon>Clostridia</taxon>
        <taxon>Eubacteriales</taxon>
        <taxon>Yeguiaceae</taxon>
        <taxon>Yeguia</taxon>
    </lineage>
</organism>
<keyword evidence="4" id="KW-0645">Protease</keyword>
<keyword evidence="8" id="KW-0482">Metalloprotease</keyword>
<dbReference type="PIRSF" id="PIRSF037215">
    <property type="entry name" value="Peptidase_M20B"/>
    <property type="match status" value="1"/>
</dbReference>
<evidence type="ECO:0000256" key="2">
    <source>
        <dbReference type="ARBA" id="ARBA00009692"/>
    </source>
</evidence>
<dbReference type="PANTHER" id="PTHR42994">
    <property type="entry name" value="PEPTIDASE T"/>
    <property type="match status" value="1"/>
</dbReference>
<dbReference type="NCBIfam" id="NF003976">
    <property type="entry name" value="PRK05469.1"/>
    <property type="match status" value="1"/>
</dbReference>
<evidence type="ECO:0000313" key="13">
    <source>
        <dbReference type="EMBL" id="MBC8534820.1"/>
    </source>
</evidence>
<evidence type="ECO:0000256" key="7">
    <source>
        <dbReference type="ARBA" id="ARBA00022833"/>
    </source>
</evidence>
<dbReference type="InterPro" id="IPR002933">
    <property type="entry name" value="Peptidase_M20"/>
</dbReference>
<feature type="active site" description="Proton acceptor" evidence="10">
    <location>
        <position position="160"/>
    </location>
</feature>
<protein>
    <recommendedName>
        <fullName evidence="9">Peptidase T</fullName>
        <ecNumber evidence="9">3.4.11.4</ecNumber>
    </recommendedName>
</protein>
<evidence type="ECO:0000256" key="10">
    <source>
        <dbReference type="PIRSR" id="PIRSR037215-1"/>
    </source>
</evidence>
<dbReference type="Gene3D" id="3.30.70.360">
    <property type="match status" value="1"/>
</dbReference>
<dbReference type="AlphaFoldDB" id="A0A926D9E4"/>
<keyword evidence="3 13" id="KW-0031">Aminopeptidase</keyword>
<dbReference type="GO" id="GO:0006508">
    <property type="term" value="P:proteolysis"/>
    <property type="evidence" value="ECO:0007669"/>
    <property type="project" value="UniProtKB-UniRule"/>
</dbReference>
<evidence type="ECO:0000256" key="5">
    <source>
        <dbReference type="ARBA" id="ARBA00022723"/>
    </source>
</evidence>
<dbReference type="InterPro" id="IPR011650">
    <property type="entry name" value="Peptidase_M20_dimer"/>
</dbReference>
<sequence>MQALDRFLKYVTFETTSDESSETCPSTASQIPFADYLVTELKGAGVADAMRDENGYVYGHLPATPGCEAEPVIGLIAHMDTSPDVSGTDVKPSIITFDGTNAPMVDASYLGQKLVVSDQTTLLGADDKAGVAEIVAACEVLAGPNAPKHGKISICFTPDEEIGRGADRFDFARFGADFAYTVDGGVLDEIEYENFNAAAVSVTVHGVNTHPGSAKNKMRNAVLYLNEWISLLPAWETPSHTEGREGFYHVSSVSGNETEASLRMLIRDHDRAAFEARKKFVTELTAFLNEKYGENTVETVITDSYYNMREVIEQHMEIIARAEKALRDAGIEPKCIPIRGGTDGARLSFEGLPCPNLPAGGINFHSIYEAVPVEALSKMTEVLVRIVSV</sequence>
<feature type="binding site" evidence="11">
    <location>
        <position position="126"/>
    </location>
    <ligand>
        <name>Zn(2+)</name>
        <dbReference type="ChEBI" id="CHEBI:29105"/>
        <label>1</label>
    </ligand>
</feature>
<keyword evidence="14" id="KW-1185">Reference proteome</keyword>
<dbReference type="GO" id="GO:0006518">
    <property type="term" value="P:peptide metabolic process"/>
    <property type="evidence" value="ECO:0007669"/>
    <property type="project" value="InterPro"/>
</dbReference>
<evidence type="ECO:0000313" key="14">
    <source>
        <dbReference type="Proteomes" id="UP000651482"/>
    </source>
</evidence>
<evidence type="ECO:0000256" key="9">
    <source>
        <dbReference type="NCBIfam" id="TIGR01882"/>
    </source>
</evidence>
<evidence type="ECO:0000259" key="12">
    <source>
        <dbReference type="Pfam" id="PF07687"/>
    </source>
</evidence>
<dbReference type="InterPro" id="IPR036264">
    <property type="entry name" value="Bact_exopeptidase_dim_dom"/>
</dbReference>
<accession>A0A926D9E4</accession>
<evidence type="ECO:0000256" key="3">
    <source>
        <dbReference type="ARBA" id="ARBA00022438"/>
    </source>
</evidence>
<gene>
    <name evidence="13" type="primary">pepT</name>
    <name evidence="13" type="ORF">IAG03_12675</name>
</gene>
<comment type="caution">
    <text evidence="13">The sequence shown here is derived from an EMBL/GenBank/DDBJ whole genome shotgun (WGS) entry which is preliminary data.</text>
</comment>
<proteinExistence type="inferred from homology"/>
<dbReference type="Pfam" id="PF01546">
    <property type="entry name" value="Peptidase_M20"/>
    <property type="match status" value="1"/>
</dbReference>
<dbReference type="RefSeq" id="WP_249320433.1">
    <property type="nucleotide sequence ID" value="NZ_JACRSN010000024.1"/>
</dbReference>
<evidence type="ECO:0000256" key="6">
    <source>
        <dbReference type="ARBA" id="ARBA00022801"/>
    </source>
</evidence>
<dbReference type="SUPFAM" id="SSF53187">
    <property type="entry name" value="Zn-dependent exopeptidases"/>
    <property type="match status" value="1"/>
</dbReference>
<evidence type="ECO:0000256" key="11">
    <source>
        <dbReference type="PIRSR" id="PIRSR037215-2"/>
    </source>
</evidence>
<reference evidence="13" key="1">
    <citation type="submission" date="2020-08" db="EMBL/GenBank/DDBJ databases">
        <title>Genome public.</title>
        <authorList>
            <person name="Liu C."/>
            <person name="Sun Q."/>
        </authorList>
    </citation>
    <scope>NUCLEOTIDE SEQUENCE</scope>
    <source>
        <strain evidence="13">NSJ-40</strain>
    </source>
</reference>
<keyword evidence="7 11" id="KW-0862">Zinc</keyword>
<name>A0A926D9E4_9FIRM</name>
<dbReference type="PANTHER" id="PTHR42994:SF1">
    <property type="entry name" value="PEPTIDASE T"/>
    <property type="match status" value="1"/>
</dbReference>
<feature type="binding site" evidence="11">
    <location>
        <position position="365"/>
    </location>
    <ligand>
        <name>Zn(2+)</name>
        <dbReference type="ChEBI" id="CHEBI:29105"/>
        <label>2</label>
    </ligand>
</feature>
<feature type="binding site" evidence="11">
    <location>
        <position position="78"/>
    </location>
    <ligand>
        <name>Zn(2+)</name>
        <dbReference type="ChEBI" id="CHEBI:29105"/>
        <label>1</label>
    </ligand>
</feature>
<comment type="similarity">
    <text evidence="2">Belongs to the peptidase M20B family.</text>
</comment>
<feature type="binding site" evidence="11">
    <location>
        <position position="161"/>
    </location>
    <ligand>
        <name>Zn(2+)</name>
        <dbReference type="ChEBI" id="CHEBI:29105"/>
        <label>2</label>
    </ligand>
</feature>
<evidence type="ECO:0000256" key="8">
    <source>
        <dbReference type="ARBA" id="ARBA00023049"/>
    </source>
</evidence>
<comment type="cofactor">
    <cofactor evidence="11">
        <name>Zn(2+)</name>
        <dbReference type="ChEBI" id="CHEBI:29105"/>
    </cofactor>
    <text evidence="11">Binds 2 Zn(2+) ions per subunit.</text>
</comment>
<dbReference type="EMBL" id="JACRSN010000024">
    <property type="protein sequence ID" value="MBC8534820.1"/>
    <property type="molecule type" value="Genomic_DNA"/>
</dbReference>
<dbReference type="GO" id="GO:0008270">
    <property type="term" value="F:zinc ion binding"/>
    <property type="evidence" value="ECO:0007669"/>
    <property type="project" value="InterPro"/>
</dbReference>
<dbReference type="Pfam" id="PF07687">
    <property type="entry name" value="M20_dimer"/>
    <property type="match status" value="1"/>
</dbReference>
<dbReference type="PROSITE" id="PS00759">
    <property type="entry name" value="ARGE_DAPE_CPG2_2"/>
    <property type="match status" value="1"/>
</dbReference>
<dbReference type="EC" id="3.4.11.4" evidence="9"/>
<dbReference type="CDD" id="cd03892">
    <property type="entry name" value="M20_peptT"/>
    <property type="match status" value="1"/>
</dbReference>
<dbReference type="SUPFAM" id="SSF55031">
    <property type="entry name" value="Bacterial exopeptidase dimerisation domain"/>
    <property type="match status" value="1"/>
</dbReference>
<keyword evidence="5 11" id="KW-0479">Metal-binding</keyword>
<dbReference type="NCBIfam" id="TIGR01882">
    <property type="entry name" value="peptidase-T"/>
    <property type="match status" value="1"/>
</dbReference>
<comment type="catalytic activity">
    <reaction evidence="1">
        <text>Release of the N-terminal residue from a tripeptide.</text>
        <dbReference type="EC" id="3.4.11.4"/>
    </reaction>
</comment>
<dbReference type="GO" id="GO:0045148">
    <property type="term" value="F:tripeptide aminopeptidase activity"/>
    <property type="evidence" value="ECO:0007669"/>
    <property type="project" value="UniProtKB-UniRule"/>
</dbReference>
<dbReference type="GO" id="GO:0008237">
    <property type="term" value="F:metallopeptidase activity"/>
    <property type="evidence" value="ECO:0007669"/>
    <property type="project" value="UniProtKB-KW"/>
</dbReference>
<feature type="active site" evidence="10">
    <location>
        <position position="80"/>
    </location>
</feature>